<organism evidence="3 6">
    <name type="scientific">Haloplanus rubicundus</name>
    <dbReference type="NCBI Taxonomy" id="1547898"/>
    <lineage>
        <taxon>Archaea</taxon>
        <taxon>Methanobacteriati</taxon>
        <taxon>Methanobacteriota</taxon>
        <taxon>Stenosarchaea group</taxon>
        <taxon>Halobacteria</taxon>
        <taxon>Halobacteriales</taxon>
        <taxon>Haloferacaceae</taxon>
        <taxon>Haloplanus</taxon>
    </lineage>
</organism>
<keyword evidence="6" id="KW-1185">Reference proteome</keyword>
<protein>
    <submittedName>
        <fullName evidence="3">Uncharacterized protein</fullName>
    </submittedName>
</protein>
<evidence type="ECO:0000313" key="4">
    <source>
        <dbReference type="EMBL" id="AXG11215.1"/>
    </source>
</evidence>
<dbReference type="KEGG" id="haj:DU500_15950"/>
<feature type="transmembrane region" description="Helical" evidence="2">
    <location>
        <begin position="32"/>
        <end position="51"/>
    </location>
</feature>
<accession>A0A345E6H6</accession>
<evidence type="ECO:0000313" key="6">
    <source>
        <dbReference type="Proteomes" id="UP000253273"/>
    </source>
</evidence>
<sequence length="79" mass="7946">MPDYYDYVLAFVPVALVGITTVLGAAGVDLLVAIPVGAAAASLAVGHALFVNGPVTGPTDETPVRSSTPSTDHQPINAD</sequence>
<dbReference type="EMBL" id="CP031150">
    <property type="protein sequence ID" value="AXG07798.1"/>
    <property type="molecule type" value="Genomic_DNA"/>
</dbReference>
<gene>
    <name evidence="4" type="ORF">DU484_15925</name>
    <name evidence="3" type="ORF">DU500_15950</name>
</gene>
<dbReference type="OrthoDB" id="299397at2157"/>
<proteinExistence type="predicted"/>
<feature type="transmembrane region" description="Helical" evidence="2">
    <location>
        <begin position="7"/>
        <end position="26"/>
    </location>
</feature>
<dbReference type="Proteomes" id="UP000253273">
    <property type="component" value="Chromosome"/>
</dbReference>
<keyword evidence="2" id="KW-1133">Transmembrane helix</keyword>
<accession>A0A345EG93</accession>
<evidence type="ECO:0000313" key="3">
    <source>
        <dbReference type="EMBL" id="AXG07798.1"/>
    </source>
</evidence>
<evidence type="ECO:0000313" key="5">
    <source>
        <dbReference type="Proteomes" id="UP000252985"/>
    </source>
</evidence>
<dbReference type="GeneID" id="37288497"/>
<evidence type="ECO:0000256" key="1">
    <source>
        <dbReference type="SAM" id="MobiDB-lite"/>
    </source>
</evidence>
<dbReference type="AlphaFoldDB" id="A0A345E6H6"/>
<dbReference type="KEGG" id="haq:DU484_15925"/>
<feature type="compositionally biased region" description="Polar residues" evidence="1">
    <location>
        <begin position="64"/>
        <end position="79"/>
    </location>
</feature>
<reference evidence="4 5" key="1">
    <citation type="submission" date="2018-07" db="EMBL/GenBank/DDBJ databases">
        <title>Genome sequences of Haloplanus sp. CBA1112.</title>
        <authorList>
            <person name="Kim Y.B."/>
            <person name="Roh S.W."/>
        </authorList>
    </citation>
    <scope>NUCLEOTIDE SEQUENCE [LARGE SCALE GENOMIC DNA]</scope>
    <source>
        <strain evidence="4 5">CBA1112</strain>
    </source>
</reference>
<keyword evidence="2" id="KW-0812">Transmembrane</keyword>
<dbReference type="Proteomes" id="UP000252985">
    <property type="component" value="Chromosome"/>
</dbReference>
<feature type="region of interest" description="Disordered" evidence="1">
    <location>
        <begin position="55"/>
        <end position="79"/>
    </location>
</feature>
<reference evidence="3 6" key="2">
    <citation type="submission" date="2018-07" db="EMBL/GenBank/DDBJ databases">
        <title>Genome sequences of Haloplanus sp. CBA1113.</title>
        <authorList>
            <person name="Kim Y.B."/>
            <person name="Roh S.W."/>
        </authorList>
    </citation>
    <scope>NUCLEOTIDE SEQUENCE [LARGE SCALE GENOMIC DNA]</scope>
    <source>
        <strain evidence="3 6">CBA1113</strain>
    </source>
</reference>
<keyword evidence="2" id="KW-0472">Membrane</keyword>
<dbReference type="Pfam" id="PF26047">
    <property type="entry name" value="DUF8015"/>
    <property type="match status" value="1"/>
</dbReference>
<name>A0A345E6H6_9EURY</name>
<dbReference type="InterPro" id="IPR058328">
    <property type="entry name" value="DUF8015"/>
</dbReference>
<evidence type="ECO:0000256" key="2">
    <source>
        <dbReference type="SAM" id="Phobius"/>
    </source>
</evidence>
<dbReference type="RefSeq" id="WP_114586919.1">
    <property type="nucleotide sequence ID" value="NZ_CP031148.1"/>
</dbReference>
<dbReference type="EMBL" id="CP031148">
    <property type="protein sequence ID" value="AXG11215.1"/>
    <property type="molecule type" value="Genomic_DNA"/>
</dbReference>